<evidence type="ECO:0000313" key="1">
    <source>
        <dbReference type="EMBL" id="MBK6300741.1"/>
    </source>
</evidence>
<name>A0A935IQ53_9MICO</name>
<dbReference type="InterPro" id="IPR043777">
    <property type="entry name" value="DUF5719"/>
</dbReference>
<reference evidence="3 4" key="1">
    <citation type="submission" date="2020-10" db="EMBL/GenBank/DDBJ databases">
        <title>Connecting structure to function with the recovery of over 1000 high-quality activated sludge metagenome-assembled genomes encoding full-length rRNA genes using long-read sequencing.</title>
        <authorList>
            <person name="Singleton C.M."/>
            <person name="Petriglieri F."/>
            <person name="Kristensen J.M."/>
            <person name="Kirkegaard R.H."/>
            <person name="Michaelsen T.Y."/>
            <person name="Andersen M.H."/>
            <person name="Karst S.M."/>
            <person name="Dueholm M.S."/>
            <person name="Nielsen P.H."/>
            <person name="Albertsen M."/>
        </authorList>
    </citation>
    <scope>NUCLEOTIDE SEQUENCE [LARGE SCALE GENOMIC DNA]</scope>
    <source>
        <strain evidence="1">AalE_18-Q3-R2-46_BAT3C.188</strain>
        <strain evidence="2">Ega_18-Q3-R5-49_MAXAC.001</strain>
    </source>
</reference>
<protein>
    <submittedName>
        <fullName evidence="2">Uncharacterized protein</fullName>
    </submittedName>
</protein>
<dbReference type="AlphaFoldDB" id="A0A935IQ53"/>
<proteinExistence type="predicted"/>
<comment type="caution">
    <text evidence="2">The sequence shown here is derived from an EMBL/GenBank/DDBJ whole genome shotgun (WGS) entry which is preliminary data.</text>
</comment>
<accession>A0A935IQ53</accession>
<organism evidence="2 4">
    <name type="scientific">Candidatus Phosphoribacter hodrii</name>
    <dbReference type="NCBI Taxonomy" id="2953743"/>
    <lineage>
        <taxon>Bacteria</taxon>
        <taxon>Bacillati</taxon>
        <taxon>Actinomycetota</taxon>
        <taxon>Actinomycetes</taxon>
        <taxon>Micrococcales</taxon>
        <taxon>Dermatophilaceae</taxon>
        <taxon>Candidatus Phosphoribacter</taxon>
    </lineage>
</organism>
<evidence type="ECO:0000313" key="2">
    <source>
        <dbReference type="EMBL" id="MBK7273096.1"/>
    </source>
</evidence>
<evidence type="ECO:0000313" key="3">
    <source>
        <dbReference type="Proteomes" id="UP000718281"/>
    </source>
</evidence>
<dbReference type="EMBL" id="JADIXZ010000004">
    <property type="protein sequence ID" value="MBK6300741.1"/>
    <property type="molecule type" value="Genomic_DNA"/>
</dbReference>
<dbReference type="Pfam" id="PF18986">
    <property type="entry name" value="DUF5719"/>
    <property type="match status" value="1"/>
</dbReference>
<gene>
    <name evidence="1" type="ORF">IPF40_06705</name>
    <name evidence="2" type="ORF">IPI13_07970</name>
</gene>
<dbReference type="Proteomes" id="UP000718281">
    <property type="component" value="Unassembled WGS sequence"/>
</dbReference>
<sequence>MTPIGWSALRVLGFAAVLGGLVAGSTQLPSRLELTSIAPVVPADVLSPPSTPASQMTLGCPGPETDGFSGLPAVPGEATSILAATAPSEAMQGIATAPAPGAVAVRSSASAASDPALATSATRGGVVSGDVSGAAAGEVSATGSLAVGLAALQTGLRREGDERGLQSVACQAPRSEVWLLAGGGAPTRRERLVVANAGANPVTVDIQVHGASGPIASVNGARVAVPPHGRVGVLIDAIAPGEASPVVHVTATGGLITAVLEDSWIDGATGRGRDDVGPADGPATEQVIPAAYLTGVATLRIVVPGTDEAVVQSRALSPNGAVPLPADQVVRIPGGSVRDIDLSGLEPGAYALQVRADRPVVAAVVIERRDAGVAQSDLAWVPATAVIPVLAGSPVPAGTVSRLLLAGTAAPWAATVYVVGPSGAVTSIPAQGVADSSWTVDLPAGAAAVWIRPSSGTVRAGISAELADPTGPLVTLVGINPASLTTTAIPVREVRR</sequence>
<evidence type="ECO:0000313" key="4">
    <source>
        <dbReference type="Proteomes" id="UP000726105"/>
    </source>
</evidence>
<dbReference type="EMBL" id="JADJIB010000002">
    <property type="protein sequence ID" value="MBK7273096.1"/>
    <property type="molecule type" value="Genomic_DNA"/>
</dbReference>
<dbReference type="Proteomes" id="UP000726105">
    <property type="component" value="Unassembled WGS sequence"/>
</dbReference>